<dbReference type="EMBL" id="QGKY02000094">
    <property type="protein sequence ID" value="KAF2604300.1"/>
    <property type="molecule type" value="Genomic_DNA"/>
</dbReference>
<evidence type="ECO:0000313" key="2">
    <source>
        <dbReference type="EMBL" id="KAF3578655.1"/>
    </source>
</evidence>
<reference evidence="2" key="2">
    <citation type="submission" date="2019-12" db="EMBL/GenBank/DDBJ databases">
        <authorList>
            <person name="Studholme D.J."/>
            <person name="Sarris P."/>
        </authorList>
    </citation>
    <scope>NUCLEOTIDE SEQUENCE</scope>
    <source>
        <strain evidence="2">PFS-1207/04</strain>
        <tissue evidence="2">Leaf</tissue>
    </source>
</reference>
<dbReference type="AlphaFoldDB" id="A0A3N6PWV6"/>
<reference evidence="2 3" key="3">
    <citation type="journal article" date="2020" name="BMC Genomics">
        <title>Intraspecific diversification of the crop wild relative Brassica cretica Lam. using demographic model selection.</title>
        <authorList>
            <person name="Kioukis A."/>
            <person name="Michalopoulou V.A."/>
            <person name="Briers L."/>
            <person name="Pirintsos S."/>
            <person name="Studholme D.J."/>
            <person name="Pavlidis P."/>
            <person name="Sarris P.F."/>
        </authorList>
    </citation>
    <scope>NUCLEOTIDE SEQUENCE [LARGE SCALE GENOMIC DNA]</scope>
    <source>
        <strain evidence="3">cv. PFS-1207/04</strain>
        <strain evidence="2">PFS-1207/04</strain>
    </source>
</reference>
<protein>
    <submittedName>
        <fullName evidence="1">Uncharacterized protein</fullName>
    </submittedName>
</protein>
<gene>
    <name evidence="2" type="ORF">DY000_02034806</name>
    <name evidence="1" type="ORF">F2Q70_00028123</name>
</gene>
<dbReference type="EMBL" id="QGKV02000649">
    <property type="protein sequence ID" value="KAF3578655.1"/>
    <property type="molecule type" value="Genomic_DNA"/>
</dbReference>
<dbReference type="Proteomes" id="UP000266723">
    <property type="component" value="Unassembled WGS sequence"/>
</dbReference>
<comment type="caution">
    <text evidence="1">The sequence shown here is derived from an EMBL/GenBank/DDBJ whole genome shotgun (WGS) entry which is preliminary data.</text>
</comment>
<evidence type="ECO:0000313" key="1">
    <source>
        <dbReference type="EMBL" id="KAF2604300.1"/>
    </source>
</evidence>
<keyword evidence="3" id="KW-1185">Reference proteome</keyword>
<accession>A0A3N6PWV6</accession>
<sequence length="57" mass="5930">MVKSGSFRGHPVIHQGAGFLITGVNAAVAAAETPSPRAETFPCFGSIEHLTPPLKVE</sequence>
<organism evidence="1">
    <name type="scientific">Brassica cretica</name>
    <name type="common">Mustard</name>
    <dbReference type="NCBI Taxonomy" id="69181"/>
    <lineage>
        <taxon>Eukaryota</taxon>
        <taxon>Viridiplantae</taxon>
        <taxon>Streptophyta</taxon>
        <taxon>Embryophyta</taxon>
        <taxon>Tracheophyta</taxon>
        <taxon>Spermatophyta</taxon>
        <taxon>Magnoliopsida</taxon>
        <taxon>eudicotyledons</taxon>
        <taxon>Gunneridae</taxon>
        <taxon>Pentapetalae</taxon>
        <taxon>rosids</taxon>
        <taxon>malvids</taxon>
        <taxon>Brassicales</taxon>
        <taxon>Brassicaceae</taxon>
        <taxon>Brassiceae</taxon>
        <taxon>Brassica</taxon>
    </lineage>
</organism>
<name>A0A3N6PWV6_BRACR</name>
<reference evidence="1" key="1">
    <citation type="submission" date="2019-12" db="EMBL/GenBank/DDBJ databases">
        <title>Genome sequencing and annotation of Brassica cretica.</title>
        <authorList>
            <person name="Studholme D.J."/>
            <person name="Sarris P.F."/>
        </authorList>
    </citation>
    <scope>NUCLEOTIDE SEQUENCE</scope>
    <source>
        <strain evidence="1">PFS-102/07</strain>
        <tissue evidence="1">Leaf</tissue>
    </source>
</reference>
<proteinExistence type="predicted"/>
<evidence type="ECO:0000313" key="3">
    <source>
        <dbReference type="Proteomes" id="UP000266723"/>
    </source>
</evidence>